<feature type="transmembrane region" description="Helical" evidence="1">
    <location>
        <begin position="38"/>
        <end position="60"/>
    </location>
</feature>
<dbReference type="Proteomes" id="UP001597156">
    <property type="component" value="Unassembled WGS sequence"/>
</dbReference>
<evidence type="ECO:0000313" key="2">
    <source>
        <dbReference type="EMBL" id="MFD1124046.1"/>
    </source>
</evidence>
<name>A0ABW3PGK3_9LACO</name>
<evidence type="ECO:0000313" key="3">
    <source>
        <dbReference type="Proteomes" id="UP001597156"/>
    </source>
</evidence>
<protein>
    <submittedName>
        <fullName evidence="2">Uncharacterized protein</fullName>
    </submittedName>
</protein>
<keyword evidence="1" id="KW-0812">Transmembrane</keyword>
<accession>A0ABW3PGK3</accession>
<proteinExistence type="predicted"/>
<dbReference type="EMBL" id="JBHTLH010000005">
    <property type="protein sequence ID" value="MFD1124046.1"/>
    <property type="molecule type" value="Genomic_DNA"/>
</dbReference>
<keyword evidence="1" id="KW-1133">Transmembrane helix</keyword>
<reference evidence="3" key="1">
    <citation type="journal article" date="2019" name="Int. J. Syst. Evol. Microbiol.">
        <title>The Global Catalogue of Microorganisms (GCM) 10K type strain sequencing project: providing services to taxonomists for standard genome sequencing and annotation.</title>
        <authorList>
            <consortium name="The Broad Institute Genomics Platform"/>
            <consortium name="The Broad Institute Genome Sequencing Center for Infectious Disease"/>
            <person name="Wu L."/>
            <person name="Ma J."/>
        </authorList>
    </citation>
    <scope>NUCLEOTIDE SEQUENCE [LARGE SCALE GENOMIC DNA]</scope>
    <source>
        <strain evidence="3">CCUG 71848</strain>
    </source>
</reference>
<keyword evidence="3" id="KW-1185">Reference proteome</keyword>
<gene>
    <name evidence="2" type="ORF">ACFQ22_01540</name>
</gene>
<comment type="caution">
    <text evidence="2">The sequence shown here is derived from an EMBL/GenBank/DDBJ whole genome shotgun (WGS) entry which is preliminary data.</text>
</comment>
<dbReference type="RefSeq" id="WP_121977659.1">
    <property type="nucleotide sequence ID" value="NZ_JBHTLH010000005.1"/>
</dbReference>
<keyword evidence="1" id="KW-0472">Membrane</keyword>
<sequence>MTNHNKKIKELDRDIQNRFKKEKKYVIDPVNDDKGNRFFVIATSIVMIGIVIVSIVYTLLSMLK</sequence>
<organism evidence="2 3">
    <name type="scientific">Lentilactobacillus raoultii</name>
    <dbReference type="NCBI Taxonomy" id="1987503"/>
    <lineage>
        <taxon>Bacteria</taxon>
        <taxon>Bacillati</taxon>
        <taxon>Bacillota</taxon>
        <taxon>Bacilli</taxon>
        <taxon>Lactobacillales</taxon>
        <taxon>Lactobacillaceae</taxon>
        <taxon>Lentilactobacillus</taxon>
    </lineage>
</organism>
<evidence type="ECO:0000256" key="1">
    <source>
        <dbReference type="SAM" id="Phobius"/>
    </source>
</evidence>